<dbReference type="Proteomes" id="UP000756132">
    <property type="component" value="Chromosome 12"/>
</dbReference>
<keyword evidence="2" id="KW-1185">Reference proteome</keyword>
<reference evidence="1" key="1">
    <citation type="submission" date="2021-12" db="EMBL/GenBank/DDBJ databases">
        <authorList>
            <person name="Zaccaron A."/>
            <person name="Stergiopoulos I."/>
        </authorList>
    </citation>
    <scope>NUCLEOTIDE SEQUENCE</scope>
    <source>
        <strain evidence="1">Race5_Kim</strain>
    </source>
</reference>
<protein>
    <submittedName>
        <fullName evidence="1">Uncharacterized protein</fullName>
    </submittedName>
</protein>
<sequence length="278" mass="32289">MYSQRDWFSRLPAELCNAIHELVFSAEHSGQPLNMSMKLPTIINVSGQTLRESFPMWLAKNDFIVHVQRTNSTKDPRTDIGYRKVLEWLDWLSPACVRFIGPLTIILEDRAYVECENGQRHPDWDFKDIWVIFVAELAGRGLLPRQLQWPSLSEQQLADLIDFWRMGLNFEYRDIACEQADFQQSVLTTLLESSELMDPGNHPINIYEQAAQRFDRVAPAPFVGSYIRSADQTRPESRHYCKLLSDVYRPCVRGLSCSCSSHHLCCSRRKYCIPREQN</sequence>
<accession>A0A9Q8PKE5</accession>
<evidence type="ECO:0000313" key="1">
    <source>
        <dbReference type="EMBL" id="UJO24269.1"/>
    </source>
</evidence>
<organism evidence="1 2">
    <name type="scientific">Passalora fulva</name>
    <name type="common">Tomato leaf mold</name>
    <name type="synonym">Cladosporium fulvum</name>
    <dbReference type="NCBI Taxonomy" id="5499"/>
    <lineage>
        <taxon>Eukaryota</taxon>
        <taxon>Fungi</taxon>
        <taxon>Dikarya</taxon>
        <taxon>Ascomycota</taxon>
        <taxon>Pezizomycotina</taxon>
        <taxon>Dothideomycetes</taxon>
        <taxon>Dothideomycetidae</taxon>
        <taxon>Mycosphaerellales</taxon>
        <taxon>Mycosphaerellaceae</taxon>
        <taxon>Fulvia</taxon>
    </lineage>
</organism>
<evidence type="ECO:0000313" key="2">
    <source>
        <dbReference type="Proteomes" id="UP000756132"/>
    </source>
</evidence>
<dbReference type="EMBL" id="CP090174">
    <property type="protein sequence ID" value="UJO24269.1"/>
    <property type="molecule type" value="Genomic_DNA"/>
</dbReference>
<dbReference type="RefSeq" id="XP_047768635.1">
    <property type="nucleotide sequence ID" value="XM_047912790.1"/>
</dbReference>
<proteinExistence type="predicted"/>
<dbReference type="KEGG" id="ffu:CLAFUR5_13642"/>
<reference evidence="1" key="2">
    <citation type="journal article" date="2022" name="Microb. Genom.">
        <title>A chromosome-scale genome assembly of the tomato pathogen Cladosporium fulvum reveals a compartmentalized genome architecture and the presence of a dispensable chromosome.</title>
        <authorList>
            <person name="Zaccaron A.Z."/>
            <person name="Chen L.H."/>
            <person name="Samaras A."/>
            <person name="Stergiopoulos I."/>
        </authorList>
    </citation>
    <scope>NUCLEOTIDE SEQUENCE</scope>
    <source>
        <strain evidence="1">Race5_Kim</strain>
    </source>
</reference>
<name>A0A9Q8PKE5_PASFU</name>
<gene>
    <name evidence="1" type="ORF">CLAFUR5_13642</name>
</gene>
<dbReference type="GeneID" id="71993520"/>
<dbReference type="AlphaFoldDB" id="A0A9Q8PKE5"/>